<dbReference type="InterPro" id="IPR022652">
    <property type="entry name" value="Znf_XPA_CS"/>
</dbReference>
<proteinExistence type="predicted"/>
<evidence type="ECO:0000313" key="2">
    <source>
        <dbReference type="Proteomes" id="UP000271889"/>
    </source>
</evidence>
<evidence type="ECO:0008006" key="3">
    <source>
        <dbReference type="Google" id="ProtNLM"/>
    </source>
</evidence>
<dbReference type="GO" id="GO:0000715">
    <property type="term" value="P:nucleotide-excision repair, DNA damage recognition"/>
    <property type="evidence" value="ECO:0007669"/>
    <property type="project" value="TreeGrafter"/>
</dbReference>
<dbReference type="GO" id="GO:0000110">
    <property type="term" value="C:nucleotide-excision repair factor 1 complex"/>
    <property type="evidence" value="ECO:0007669"/>
    <property type="project" value="TreeGrafter"/>
</dbReference>
<sequence>MSKRRFNPSDEDKIPIVEKLYRQNQPSFQAAGGFMDDDDEYQQRREEISEAKQRTGGFMDDDDEYQQRREEISEAKQRRADAKFASQEIPDNCIKCDKPMFDSWLWERYNHPVCDGCR</sequence>
<dbReference type="InterPro" id="IPR000465">
    <property type="entry name" value="XPA/RAD14"/>
</dbReference>
<dbReference type="Proteomes" id="UP000271889">
    <property type="component" value="Unassembled WGS sequence"/>
</dbReference>
<dbReference type="PANTHER" id="PTHR10142">
    <property type="entry name" value="DNA REPAIR PROTEIN COMPLEMENTING XP-A CELLS"/>
    <property type="match status" value="1"/>
</dbReference>
<dbReference type="Pfam" id="PF01286">
    <property type="entry name" value="XPA_N"/>
    <property type="match status" value="1"/>
</dbReference>
<keyword evidence="2" id="KW-1185">Reference proteome</keyword>
<gene>
    <name evidence="1" type="ORF">CGOC_LOCUS12984</name>
</gene>
<evidence type="ECO:0000313" key="1">
    <source>
        <dbReference type="EMBL" id="VDN35633.1"/>
    </source>
</evidence>
<dbReference type="GO" id="GO:1901255">
    <property type="term" value="P:nucleotide-excision repair involved in interstrand cross-link repair"/>
    <property type="evidence" value="ECO:0007669"/>
    <property type="project" value="TreeGrafter"/>
</dbReference>
<dbReference type="GO" id="GO:0070914">
    <property type="term" value="P:UV-damage excision repair"/>
    <property type="evidence" value="ECO:0007669"/>
    <property type="project" value="TreeGrafter"/>
</dbReference>
<reference evidence="1 2" key="1">
    <citation type="submission" date="2018-11" db="EMBL/GenBank/DDBJ databases">
        <authorList>
            <consortium name="Pathogen Informatics"/>
        </authorList>
    </citation>
    <scope>NUCLEOTIDE SEQUENCE [LARGE SCALE GENOMIC DNA]</scope>
</reference>
<dbReference type="SUPFAM" id="SSF57716">
    <property type="entry name" value="Glucocorticoid receptor-like (DNA-binding domain)"/>
    <property type="match status" value="1"/>
</dbReference>
<protein>
    <recommendedName>
        <fullName evidence="3">XPA C-terminal domain-containing protein</fullName>
    </recommendedName>
</protein>
<accession>A0A3P7NEV2</accession>
<dbReference type="AlphaFoldDB" id="A0A3P7NEV2"/>
<dbReference type="GO" id="GO:0003684">
    <property type="term" value="F:damaged DNA binding"/>
    <property type="evidence" value="ECO:0007669"/>
    <property type="project" value="InterPro"/>
</dbReference>
<dbReference type="EMBL" id="UYRV01127317">
    <property type="protein sequence ID" value="VDN35633.1"/>
    <property type="molecule type" value="Genomic_DNA"/>
</dbReference>
<dbReference type="OrthoDB" id="68328at2759"/>
<organism evidence="1 2">
    <name type="scientific">Cylicostephanus goldi</name>
    <name type="common">Nematode worm</name>
    <dbReference type="NCBI Taxonomy" id="71465"/>
    <lineage>
        <taxon>Eukaryota</taxon>
        <taxon>Metazoa</taxon>
        <taxon>Ecdysozoa</taxon>
        <taxon>Nematoda</taxon>
        <taxon>Chromadorea</taxon>
        <taxon>Rhabditida</taxon>
        <taxon>Rhabditina</taxon>
        <taxon>Rhabditomorpha</taxon>
        <taxon>Strongyloidea</taxon>
        <taxon>Strongylidae</taxon>
        <taxon>Cylicostephanus</taxon>
    </lineage>
</organism>
<dbReference type="GO" id="GO:0006284">
    <property type="term" value="P:base-excision repair"/>
    <property type="evidence" value="ECO:0007669"/>
    <property type="project" value="TreeGrafter"/>
</dbReference>
<dbReference type="PANTHER" id="PTHR10142:SF0">
    <property type="entry name" value="DNA REPAIR PROTEIN COMPLEMENTING XP-A CELLS"/>
    <property type="match status" value="1"/>
</dbReference>
<name>A0A3P7NEV2_CYLGO</name>